<organism evidence="2 3">
    <name type="scientific">Luteibaculum oceani</name>
    <dbReference type="NCBI Taxonomy" id="1294296"/>
    <lineage>
        <taxon>Bacteria</taxon>
        <taxon>Pseudomonadati</taxon>
        <taxon>Bacteroidota</taxon>
        <taxon>Flavobacteriia</taxon>
        <taxon>Flavobacteriales</taxon>
        <taxon>Luteibaculaceae</taxon>
        <taxon>Luteibaculum</taxon>
    </lineage>
</organism>
<dbReference type="EMBL" id="VORB01000001">
    <property type="protein sequence ID" value="TXC85195.1"/>
    <property type="molecule type" value="Genomic_DNA"/>
</dbReference>
<protein>
    <submittedName>
        <fullName evidence="2">Uncharacterized protein</fullName>
    </submittedName>
</protein>
<evidence type="ECO:0000256" key="1">
    <source>
        <dbReference type="SAM" id="Phobius"/>
    </source>
</evidence>
<keyword evidence="1" id="KW-0812">Transmembrane</keyword>
<accession>A0A5C6VNM6</accession>
<keyword evidence="3" id="KW-1185">Reference proteome</keyword>
<dbReference type="Proteomes" id="UP000321168">
    <property type="component" value="Unassembled WGS sequence"/>
</dbReference>
<dbReference type="RefSeq" id="WP_147012393.1">
    <property type="nucleotide sequence ID" value="NZ_VORB01000001.1"/>
</dbReference>
<dbReference type="OrthoDB" id="1467828at2"/>
<feature type="transmembrane region" description="Helical" evidence="1">
    <location>
        <begin position="28"/>
        <end position="45"/>
    </location>
</feature>
<reference evidence="2 3" key="1">
    <citation type="submission" date="2019-08" db="EMBL/GenBank/DDBJ databases">
        <title>Genome of Luteibaculum oceani JCM 18817.</title>
        <authorList>
            <person name="Bowman J.P."/>
        </authorList>
    </citation>
    <scope>NUCLEOTIDE SEQUENCE [LARGE SCALE GENOMIC DNA]</scope>
    <source>
        <strain evidence="2 3">JCM 18817</strain>
    </source>
</reference>
<evidence type="ECO:0000313" key="3">
    <source>
        <dbReference type="Proteomes" id="UP000321168"/>
    </source>
</evidence>
<proteinExistence type="predicted"/>
<dbReference type="AlphaFoldDB" id="A0A5C6VNM6"/>
<keyword evidence="1" id="KW-1133">Transmembrane helix</keyword>
<comment type="caution">
    <text evidence="2">The sequence shown here is derived from an EMBL/GenBank/DDBJ whole genome shotgun (WGS) entry which is preliminary data.</text>
</comment>
<gene>
    <name evidence="2" type="ORF">FRX97_00815</name>
</gene>
<name>A0A5C6VNM6_9FLAO</name>
<evidence type="ECO:0000313" key="2">
    <source>
        <dbReference type="EMBL" id="TXC85195.1"/>
    </source>
</evidence>
<sequence>MKLQDILESIGDFLVWTFETFVEPAGNIPNNLFIILGFIGFGVWMKMQADYNKKAKENPQQLK</sequence>
<keyword evidence="1" id="KW-0472">Membrane</keyword>